<evidence type="ECO:0000313" key="9">
    <source>
        <dbReference type="Proteomes" id="UP000215459"/>
    </source>
</evidence>
<dbReference type="CDD" id="cd00215">
    <property type="entry name" value="PTS_IIA_lac"/>
    <property type="match status" value="1"/>
</dbReference>
<dbReference type="PANTHER" id="PTHR34382:SF7">
    <property type="entry name" value="PTS SYSTEM N,N'-DIACETYLCHITOBIOSE-SPECIFIC EIIA COMPONENT"/>
    <property type="match status" value="1"/>
</dbReference>
<keyword evidence="2" id="KW-0762">Sugar transport</keyword>
<evidence type="ECO:0000256" key="6">
    <source>
        <dbReference type="PIRSR" id="PIRSR000699-2"/>
    </source>
</evidence>
<dbReference type="GO" id="GO:0009401">
    <property type="term" value="P:phosphoenolpyruvate-dependent sugar phosphotransferase system"/>
    <property type="evidence" value="ECO:0007669"/>
    <property type="project" value="UniProtKB-KW"/>
</dbReference>
<sequence>METTHIEQDIFEIITHAGNARGLAYDALKAAEDFQFDRADSLIKDSEEELGKAHETQTRLIQSEINGSQYEKSLLLIHAQDHLMTAASEQKLVEHMIRIVKKLKEEG</sequence>
<evidence type="ECO:0000256" key="7">
    <source>
        <dbReference type="PROSITE-ProRule" id="PRU00418"/>
    </source>
</evidence>
<evidence type="ECO:0000313" key="8">
    <source>
        <dbReference type="EMBL" id="OYD06795.1"/>
    </source>
</evidence>
<dbReference type="SUPFAM" id="SSF46973">
    <property type="entry name" value="Enzyme IIa from lactose specific PTS, IIa-lac"/>
    <property type="match status" value="1"/>
</dbReference>
<evidence type="ECO:0000256" key="4">
    <source>
        <dbReference type="ARBA" id="ARBA00022683"/>
    </source>
</evidence>
<comment type="cofactor">
    <cofactor evidence="6">
        <name>Mg(2+)</name>
        <dbReference type="ChEBI" id="CHEBI:18420"/>
    </cofactor>
    <text evidence="6">Binds 1 Mg(2+) ion per trimer.</text>
</comment>
<keyword evidence="6" id="KW-0460">Magnesium</keyword>
<dbReference type="RefSeq" id="WP_094265358.1">
    <property type="nucleotide sequence ID" value="NZ_NOWF01000009.1"/>
</dbReference>
<evidence type="ECO:0000256" key="1">
    <source>
        <dbReference type="ARBA" id="ARBA00022448"/>
    </source>
</evidence>
<reference evidence="8 9" key="1">
    <citation type="submission" date="2017-07" db="EMBL/GenBank/DDBJ databases">
        <title>The genome sequence of Paludifilum halophilum highlights mechanisms for microbial adaptation to high salt environemnts.</title>
        <authorList>
            <person name="Belbahri L."/>
        </authorList>
    </citation>
    <scope>NUCLEOTIDE SEQUENCE [LARGE SCALE GENOMIC DNA]</scope>
    <source>
        <strain evidence="8 9">DSM 102817</strain>
    </source>
</reference>
<keyword evidence="1" id="KW-0813">Transport</keyword>
<dbReference type="PROSITE" id="PS51095">
    <property type="entry name" value="PTS_EIIA_TYPE_3"/>
    <property type="match status" value="1"/>
</dbReference>
<feature type="active site" description="Tele-phosphohistidine intermediate" evidence="5">
    <location>
        <position position="78"/>
    </location>
</feature>
<dbReference type="Proteomes" id="UP000215459">
    <property type="component" value="Unassembled WGS sequence"/>
</dbReference>
<evidence type="ECO:0000256" key="3">
    <source>
        <dbReference type="ARBA" id="ARBA00022679"/>
    </source>
</evidence>
<accession>A0A235B5B2</accession>
<keyword evidence="3" id="KW-0808">Transferase</keyword>
<dbReference type="GO" id="GO:0016740">
    <property type="term" value="F:transferase activity"/>
    <property type="evidence" value="ECO:0007669"/>
    <property type="project" value="UniProtKB-KW"/>
</dbReference>
<keyword evidence="9" id="KW-1185">Reference proteome</keyword>
<feature type="modified residue" description="Phosphohistidine; by HPr" evidence="7">
    <location>
        <position position="78"/>
    </location>
</feature>
<proteinExistence type="predicted"/>
<dbReference type="PANTHER" id="PTHR34382">
    <property type="entry name" value="PTS SYSTEM N,N'-DIACETYLCHITOBIOSE-SPECIFIC EIIA COMPONENT"/>
    <property type="match status" value="1"/>
</dbReference>
<gene>
    <name evidence="8" type="ORF">CHM34_14680</name>
</gene>
<comment type="caution">
    <text evidence="8">The sequence shown here is derived from an EMBL/GenBank/DDBJ whole genome shotgun (WGS) entry which is preliminary data.</text>
</comment>
<feature type="binding site" evidence="6">
    <location>
        <position position="81"/>
    </location>
    <ligand>
        <name>Mg(2+)</name>
        <dbReference type="ChEBI" id="CHEBI:18420"/>
        <note>ligand shared between all trimeric partners</note>
    </ligand>
</feature>
<dbReference type="Pfam" id="PF02255">
    <property type="entry name" value="PTS_IIA"/>
    <property type="match status" value="1"/>
</dbReference>
<dbReference type="GO" id="GO:0046872">
    <property type="term" value="F:metal ion binding"/>
    <property type="evidence" value="ECO:0007669"/>
    <property type="project" value="UniProtKB-KW"/>
</dbReference>
<name>A0A235B5B2_9BACL</name>
<organism evidence="8 9">
    <name type="scientific">Paludifilum halophilum</name>
    <dbReference type="NCBI Taxonomy" id="1642702"/>
    <lineage>
        <taxon>Bacteria</taxon>
        <taxon>Bacillati</taxon>
        <taxon>Bacillota</taxon>
        <taxon>Bacilli</taxon>
        <taxon>Bacillales</taxon>
        <taxon>Thermoactinomycetaceae</taxon>
        <taxon>Paludifilum</taxon>
    </lineage>
</organism>
<keyword evidence="6" id="KW-0479">Metal-binding</keyword>
<dbReference type="Gene3D" id="1.20.58.80">
    <property type="entry name" value="Phosphotransferase system, lactose/cellobiose-type IIA subunit"/>
    <property type="match status" value="1"/>
</dbReference>
<dbReference type="AlphaFoldDB" id="A0A235B5B2"/>
<keyword evidence="4" id="KW-0598">Phosphotransferase system</keyword>
<dbReference type="OrthoDB" id="350602at2"/>
<dbReference type="InterPro" id="IPR003188">
    <property type="entry name" value="PTS_IIA_lac/cel"/>
</dbReference>
<evidence type="ECO:0000256" key="5">
    <source>
        <dbReference type="PIRSR" id="PIRSR000699-1"/>
    </source>
</evidence>
<protein>
    <submittedName>
        <fullName evidence="8">PTS lactose/cellobiose transporter subunit IIA</fullName>
    </submittedName>
</protein>
<dbReference type="EMBL" id="NOWF01000009">
    <property type="protein sequence ID" value="OYD06795.1"/>
    <property type="molecule type" value="Genomic_DNA"/>
</dbReference>
<dbReference type="PIRSF" id="PIRSF000699">
    <property type="entry name" value="PTS_IILac_III"/>
    <property type="match status" value="1"/>
</dbReference>
<dbReference type="InterPro" id="IPR036542">
    <property type="entry name" value="PTS_IIA_lac/cel_sf"/>
</dbReference>
<evidence type="ECO:0000256" key="2">
    <source>
        <dbReference type="ARBA" id="ARBA00022597"/>
    </source>
</evidence>